<dbReference type="KEGG" id="zmm:Zmob_0234"/>
<dbReference type="GO" id="GO:0008810">
    <property type="term" value="F:cellulase activity"/>
    <property type="evidence" value="ECO:0007669"/>
    <property type="project" value="UniProtKB-EC"/>
</dbReference>
<dbReference type="PRINTS" id="PR00735">
    <property type="entry name" value="GLHYDRLASE8"/>
</dbReference>
<keyword evidence="4 9" id="KW-0378">Hydrolase</keyword>
<evidence type="ECO:0000256" key="2">
    <source>
        <dbReference type="ARBA" id="ARBA00009209"/>
    </source>
</evidence>
<dbReference type="PROSITE" id="PS00812">
    <property type="entry name" value="GLYCOSYL_HYDROL_F8"/>
    <property type="match status" value="1"/>
</dbReference>
<dbReference type="GO" id="GO:0030245">
    <property type="term" value="P:cellulose catabolic process"/>
    <property type="evidence" value="ECO:0007669"/>
    <property type="project" value="UniProtKB-KW"/>
</dbReference>
<organism evidence="10 11">
    <name type="scientific">Zymomonas mobilis subsp. mobilis (strain ATCC 10988 / DSM 424 / LMG 404 / NCIMB 8938 / NRRL B-806 / ZM1)</name>
    <dbReference type="NCBI Taxonomy" id="555217"/>
    <lineage>
        <taxon>Bacteria</taxon>
        <taxon>Pseudomonadati</taxon>
        <taxon>Pseudomonadota</taxon>
        <taxon>Alphaproteobacteria</taxon>
        <taxon>Sphingomonadales</taxon>
        <taxon>Zymomonadaceae</taxon>
        <taxon>Zymomonas</taxon>
    </lineage>
</organism>
<evidence type="ECO:0000256" key="6">
    <source>
        <dbReference type="ARBA" id="ARBA00023295"/>
    </source>
</evidence>
<reference evidence="10 11" key="1">
    <citation type="journal article" date="2011" name="J. Bacteriol.">
        <title>Genome sequence of the ethanol-producing Zymomonas mobilis subsp. mobilis lectotype strain ATCC 10988.</title>
        <authorList>
            <person name="Pappas K.M."/>
            <person name="Kouvelis V.N."/>
            <person name="Saunders E."/>
            <person name="Brettin T.S."/>
            <person name="Bruce D."/>
            <person name="Detter C."/>
            <person name="Balakireva M."/>
            <person name="Han C.S."/>
            <person name="Savvakis G."/>
            <person name="Kyrpides N.C."/>
            <person name="Typas M.A."/>
        </authorList>
    </citation>
    <scope>NUCLEOTIDE SEQUENCE [LARGE SCALE GENOMIC DNA]</scope>
    <source>
        <strain evidence="11">ATCC 10988 / DSM 424 / CCUG 17860 / LMG 404 / NCIMB 8938 / NRRL B-806 / ZM1</strain>
    </source>
</reference>
<gene>
    <name evidence="10" type="ordered locus">Zmob_0234</name>
</gene>
<dbReference type="PROSITE" id="PS51257">
    <property type="entry name" value="PROKAR_LIPOPROTEIN"/>
    <property type="match status" value="1"/>
</dbReference>
<dbReference type="OrthoDB" id="9766708at2"/>
<keyword evidence="3" id="KW-0732">Signal</keyword>
<dbReference type="HOGENOM" id="CLU_037297_1_0_5"/>
<dbReference type="InterPro" id="IPR019834">
    <property type="entry name" value="Glyco_hydro_8_CS"/>
</dbReference>
<evidence type="ECO:0000256" key="1">
    <source>
        <dbReference type="ARBA" id="ARBA00000966"/>
    </source>
</evidence>
<dbReference type="InterPro" id="IPR008928">
    <property type="entry name" value="6-hairpin_glycosidase_sf"/>
</dbReference>
<protein>
    <recommendedName>
        <fullName evidence="9">Glucanase</fullName>
        <ecNumber evidence="9">3.2.1.-</ecNumber>
    </recommendedName>
</protein>
<dbReference type="eggNOG" id="COG3405">
    <property type="taxonomic scope" value="Bacteria"/>
</dbReference>
<evidence type="ECO:0000256" key="4">
    <source>
        <dbReference type="ARBA" id="ARBA00022801"/>
    </source>
</evidence>
<proteinExistence type="inferred from homology"/>
<keyword evidence="5" id="KW-0136">Cellulose degradation</keyword>
<dbReference type="Pfam" id="PF01270">
    <property type="entry name" value="Glyco_hydro_8"/>
    <property type="match status" value="1"/>
</dbReference>
<feature type="active site" description="Nucleophile" evidence="8">
    <location>
        <position position="114"/>
    </location>
</feature>
<dbReference type="EMBL" id="CP002850">
    <property type="protein sequence ID" value="AEH62086.1"/>
    <property type="molecule type" value="Genomic_DNA"/>
</dbReference>
<evidence type="ECO:0000313" key="11">
    <source>
        <dbReference type="Proteomes" id="UP000001494"/>
    </source>
</evidence>
<evidence type="ECO:0000256" key="9">
    <source>
        <dbReference type="RuleBase" id="RU361167"/>
    </source>
</evidence>
<dbReference type="InterPro" id="IPR002037">
    <property type="entry name" value="Glyco_hydro_8"/>
</dbReference>
<dbReference type="RefSeq" id="WP_014500401.1">
    <property type="nucleotide sequence ID" value="NC_017262.1"/>
</dbReference>
<evidence type="ECO:0000256" key="5">
    <source>
        <dbReference type="ARBA" id="ARBA00023001"/>
    </source>
</evidence>
<keyword evidence="6 9" id="KW-0326">Glycosidase</keyword>
<comment type="similarity">
    <text evidence="2 9">Belongs to the glycosyl hydrolase 8 (cellulase D) family.</text>
</comment>
<comment type="catalytic activity">
    <reaction evidence="1">
        <text>Endohydrolysis of (1-&gt;4)-beta-D-glucosidic linkages in cellulose, lichenin and cereal beta-D-glucans.</text>
        <dbReference type="EC" id="3.2.1.4"/>
    </reaction>
</comment>
<dbReference type="Gene3D" id="1.50.10.10">
    <property type="match status" value="1"/>
</dbReference>
<keyword evidence="7 9" id="KW-0119">Carbohydrate metabolism</keyword>
<dbReference type="Proteomes" id="UP000001494">
    <property type="component" value="Chromosome"/>
</dbReference>
<evidence type="ECO:0000256" key="3">
    <source>
        <dbReference type="ARBA" id="ARBA00022729"/>
    </source>
</evidence>
<evidence type="ECO:0000256" key="8">
    <source>
        <dbReference type="PROSITE-ProRule" id="PRU10058"/>
    </source>
</evidence>
<dbReference type="EC" id="3.2.1.-" evidence="9"/>
<accession>A0A0H3FZU1</accession>
<keyword evidence="7 9" id="KW-0624">Polysaccharide degradation</keyword>
<name>A0A0H3FZU1_ZYMMA</name>
<evidence type="ECO:0000256" key="7">
    <source>
        <dbReference type="ARBA" id="ARBA00023326"/>
    </source>
</evidence>
<dbReference type="InterPro" id="IPR012341">
    <property type="entry name" value="6hp_glycosidase-like_sf"/>
</dbReference>
<dbReference type="SUPFAM" id="SSF48208">
    <property type="entry name" value="Six-hairpin glycosidases"/>
    <property type="match status" value="1"/>
</dbReference>
<evidence type="ECO:0000313" key="10">
    <source>
        <dbReference type="EMBL" id="AEH62086.1"/>
    </source>
</evidence>
<sequence length="339" mass="37578" precursor="true">MTYSRRFILSTLVSVPLLVACRKGKAAEADNWTLFKSRFFKDGRISDSGNGNISHSEGQGYGMIQAEAAHDKATFDALWQWTKTHLMRPDMALFAWRFDPSQSNPVSDQNNATDGDILIAWALLRAEKRWPKNGYGQDSEAIRKSIGKKLVLSGGGETILLPGLQGFTGTDYVILNFSYYIWPALKAFNEADNGAWHNVIESGKKLLAKAKFGLPQLPTDWVAFKNNGNLEPAADKQPYFGFDAVRIPLYLIWGGEDALAAPFAIYWNSYLSHNQPVPAWVDVNSQAIAPYPLSKGGMAILDLAMNKPITAKIADQDDYYSSALLALSEIAAKERPHNR</sequence>
<dbReference type="AlphaFoldDB" id="A0A0H3FZU1"/>